<dbReference type="EMBL" id="ML738585">
    <property type="protein sequence ID" value="KAE8168574.1"/>
    <property type="molecule type" value="Genomic_DNA"/>
</dbReference>
<evidence type="ECO:0008006" key="4">
    <source>
        <dbReference type="Google" id="ProtNLM"/>
    </source>
</evidence>
<organism evidence="2 3">
    <name type="scientific">Aspergillus tamarii</name>
    <dbReference type="NCBI Taxonomy" id="41984"/>
    <lineage>
        <taxon>Eukaryota</taxon>
        <taxon>Fungi</taxon>
        <taxon>Dikarya</taxon>
        <taxon>Ascomycota</taxon>
        <taxon>Pezizomycotina</taxon>
        <taxon>Eurotiomycetes</taxon>
        <taxon>Eurotiomycetidae</taxon>
        <taxon>Eurotiales</taxon>
        <taxon>Aspergillaceae</taxon>
        <taxon>Aspergillus</taxon>
        <taxon>Aspergillus subgen. Circumdati</taxon>
    </lineage>
</organism>
<dbReference type="Proteomes" id="UP000326950">
    <property type="component" value="Unassembled WGS sequence"/>
</dbReference>
<gene>
    <name evidence="2" type="ORF">BDV40DRAFT_251109</name>
</gene>
<protein>
    <recommendedName>
        <fullName evidence="4">C2H2-type domain-containing protein</fullName>
    </recommendedName>
</protein>
<feature type="compositionally biased region" description="Basic and acidic residues" evidence="1">
    <location>
        <begin position="62"/>
        <end position="75"/>
    </location>
</feature>
<evidence type="ECO:0000313" key="2">
    <source>
        <dbReference type="EMBL" id="KAE8168574.1"/>
    </source>
</evidence>
<proteinExistence type="predicted"/>
<dbReference type="PANTHER" id="PTHR35391:SF7">
    <property type="entry name" value="C2H2-TYPE DOMAIN-CONTAINING PROTEIN"/>
    <property type="match status" value="1"/>
</dbReference>
<dbReference type="OrthoDB" id="5365701at2759"/>
<keyword evidence="3" id="KW-1185">Reference proteome</keyword>
<dbReference type="AlphaFoldDB" id="A0A5N6VCC2"/>
<name>A0A5N6VCC2_ASPTM</name>
<reference evidence="2 3" key="1">
    <citation type="submission" date="2019-04" db="EMBL/GenBank/DDBJ databases">
        <title>Friends and foes A comparative genomics study of 23 Aspergillus species from section Flavi.</title>
        <authorList>
            <consortium name="DOE Joint Genome Institute"/>
            <person name="Kjaerbolling I."/>
            <person name="Vesth T."/>
            <person name="Frisvad J.C."/>
            <person name="Nybo J.L."/>
            <person name="Theobald S."/>
            <person name="Kildgaard S."/>
            <person name="Isbrandt T."/>
            <person name="Kuo A."/>
            <person name="Sato A."/>
            <person name="Lyhne E.K."/>
            <person name="Kogle M.E."/>
            <person name="Wiebenga A."/>
            <person name="Kun R.S."/>
            <person name="Lubbers R.J."/>
            <person name="Makela M.R."/>
            <person name="Barry K."/>
            <person name="Chovatia M."/>
            <person name="Clum A."/>
            <person name="Daum C."/>
            <person name="Haridas S."/>
            <person name="He G."/>
            <person name="LaButti K."/>
            <person name="Lipzen A."/>
            <person name="Mondo S."/>
            <person name="Riley R."/>
            <person name="Salamov A."/>
            <person name="Simmons B.A."/>
            <person name="Magnuson J.K."/>
            <person name="Henrissat B."/>
            <person name="Mortensen U.H."/>
            <person name="Larsen T.O."/>
            <person name="Devries R.P."/>
            <person name="Grigoriev I.V."/>
            <person name="Machida M."/>
            <person name="Baker S.E."/>
            <person name="Andersen M.R."/>
        </authorList>
    </citation>
    <scope>NUCLEOTIDE SEQUENCE [LARGE SCALE GENOMIC DNA]</scope>
    <source>
        <strain evidence="2 3">CBS 117626</strain>
    </source>
</reference>
<dbReference type="PANTHER" id="PTHR35391">
    <property type="entry name" value="C2H2-TYPE DOMAIN-CONTAINING PROTEIN-RELATED"/>
    <property type="match status" value="1"/>
</dbReference>
<evidence type="ECO:0000313" key="3">
    <source>
        <dbReference type="Proteomes" id="UP000326950"/>
    </source>
</evidence>
<evidence type="ECO:0000256" key="1">
    <source>
        <dbReference type="SAM" id="MobiDB-lite"/>
    </source>
</evidence>
<accession>A0A5N6VCC2</accession>
<feature type="region of interest" description="Disordered" evidence="1">
    <location>
        <begin position="237"/>
        <end position="264"/>
    </location>
</feature>
<feature type="region of interest" description="Disordered" evidence="1">
    <location>
        <begin position="604"/>
        <end position="684"/>
    </location>
</feature>
<feature type="region of interest" description="Disordered" evidence="1">
    <location>
        <begin position="62"/>
        <end position="120"/>
    </location>
</feature>
<feature type="compositionally biased region" description="Basic and acidic residues" evidence="1">
    <location>
        <begin position="149"/>
        <end position="161"/>
    </location>
</feature>
<feature type="region of interest" description="Disordered" evidence="1">
    <location>
        <begin position="140"/>
        <end position="161"/>
    </location>
</feature>
<feature type="compositionally biased region" description="Basic and acidic residues" evidence="1">
    <location>
        <begin position="638"/>
        <end position="667"/>
    </location>
</feature>
<sequence length="892" mass="99448">MADEWAENRLADFNLWVSGVGASARGRASLDSRLMARPETRKVIENLLQLLAGVVNDLKRQAVSRPDDSVPESRNDQGALAPREPPTRSFSPWSTDSDSDFDSQEDNGSRLGSTGNPLHEGMQNIEMMMDQLARIGVSIRQSGRRSRLQKADQRFSPGDHEELEQHLSTILLARPELPKDGVELSKLSEVQRRLIHCNLKRRNRFLYAQQHSKGLDLLSPMDQFTTPVINMKATDPQADLKDQRPSAINATRPSGQGDGKTGTSASAVSESFLLDEIPVPAPAASTMMSSTVIDLEYPRPPTVSKDAQLFRCPCCCVALPVFFLETNRWKKHVADDVSPYSCILPGCKKPYILYSTKENWRKHLLTEHSSFEYYICFACTDKKQLYSENEFTMHTKIQHASTIPPDRIPLLAPLCKRTAPIRITSCPLCPWPEGEDGEVDKEMLLDHIAKEIHAFSLRALPWADDNGQETDERIEYSTNKVRDWLVENNLSVNPSQERPVHETRRCLSEYFEQNAYFGGSSAASNSSDVDTVLSWEVELDNLKEVDGPLPFGNGQEEWPMIDWGKAKSLGVEGSDDDELGSDVSAVAAPFESGEHDFDPFAIPEGLLGNTPYRKGPDDDEPKSDVDSVGPVNWGGDIPHGRGSHDDGVQSEVDLEKPGCEALSDKRSGTPNLGPDQQHPAYVSPGAQPLSGALITLANNVENVAAGFRMFRKPLPEHGTEITSLIADLYTISHSLRLSSTMVEKGIYQQSIASVESDLELVRTSLQQTLDYIVLFLGEIELHQGSDRDRYKRTWTLMCDFFYDPKGSLANRLAIYKAFLGQLVDISKKYASILIQRYAANKVLQWQRVFRCNPGGQIAEIYRSSTRQPDFPPCTGNGFCIPYSFQLICPCLF</sequence>